<keyword evidence="1" id="KW-0812">Transmembrane</keyword>
<dbReference type="AlphaFoldDB" id="A0A3B0UIH8"/>
<dbReference type="EMBL" id="UOEU01000097">
    <property type="protein sequence ID" value="VAW30855.1"/>
    <property type="molecule type" value="Genomic_DNA"/>
</dbReference>
<keyword evidence="1" id="KW-1133">Transmembrane helix</keyword>
<evidence type="ECO:0000256" key="1">
    <source>
        <dbReference type="SAM" id="Phobius"/>
    </source>
</evidence>
<proteinExistence type="predicted"/>
<gene>
    <name evidence="2" type="ORF">MNBD_CHLOROFLEXI01-3134</name>
</gene>
<protein>
    <submittedName>
        <fullName evidence="2">Uncharacterized protein</fullName>
    </submittedName>
</protein>
<organism evidence="2">
    <name type="scientific">hydrothermal vent metagenome</name>
    <dbReference type="NCBI Taxonomy" id="652676"/>
    <lineage>
        <taxon>unclassified sequences</taxon>
        <taxon>metagenomes</taxon>
        <taxon>ecological metagenomes</taxon>
    </lineage>
</organism>
<feature type="transmembrane region" description="Helical" evidence="1">
    <location>
        <begin position="12"/>
        <end position="33"/>
    </location>
</feature>
<name>A0A3B0UIH8_9ZZZZ</name>
<reference evidence="2" key="1">
    <citation type="submission" date="2018-06" db="EMBL/GenBank/DDBJ databases">
        <authorList>
            <person name="Zhirakovskaya E."/>
        </authorList>
    </citation>
    <scope>NUCLEOTIDE SEQUENCE</scope>
</reference>
<accession>A0A3B0UIH8</accession>
<keyword evidence="1" id="KW-0472">Membrane</keyword>
<feature type="non-terminal residue" evidence="2">
    <location>
        <position position="34"/>
    </location>
</feature>
<evidence type="ECO:0000313" key="2">
    <source>
        <dbReference type="EMBL" id="VAW30855.1"/>
    </source>
</evidence>
<sequence length="34" mass="3587">MRKGNQINLVRAVGVGLLLLALIVGAAGFFSQYP</sequence>